<sequence>MDMNIEITIDELLELWVKYTYRLFNCDERADKEVVERRQINDMLDKKGITSVAIHNMTEETYTLQYSHRSSKIEKEVQIIKE</sequence>
<accession>A6TNY8</accession>
<proteinExistence type="predicted"/>
<dbReference type="EMBL" id="CP000724">
    <property type="protein sequence ID" value="ABR47906.1"/>
    <property type="molecule type" value="Genomic_DNA"/>
</dbReference>
<organism evidence="1 2">
    <name type="scientific">Alkaliphilus metalliredigens (strain QYMF)</name>
    <dbReference type="NCBI Taxonomy" id="293826"/>
    <lineage>
        <taxon>Bacteria</taxon>
        <taxon>Bacillati</taxon>
        <taxon>Bacillota</taxon>
        <taxon>Clostridia</taxon>
        <taxon>Peptostreptococcales</taxon>
        <taxon>Natronincolaceae</taxon>
        <taxon>Alkaliphilus</taxon>
    </lineage>
</organism>
<dbReference type="AlphaFoldDB" id="A6TNY8"/>
<protein>
    <submittedName>
        <fullName evidence="1">Uncharacterized protein</fullName>
    </submittedName>
</protein>
<dbReference type="HOGENOM" id="CLU_2566278_0_0_9"/>
<reference evidence="2" key="1">
    <citation type="journal article" date="2016" name="Genome Announc.">
        <title>Complete genome sequence of Alkaliphilus metalliredigens strain QYMF, an alkaliphilic and metal-reducing bacterium isolated from borax-contaminated leachate ponds.</title>
        <authorList>
            <person name="Hwang C."/>
            <person name="Copeland A."/>
            <person name="Lucas S."/>
            <person name="Lapidus A."/>
            <person name="Barry K."/>
            <person name="Detter J.C."/>
            <person name="Glavina Del Rio T."/>
            <person name="Hammon N."/>
            <person name="Israni S."/>
            <person name="Dalin E."/>
            <person name="Tice H."/>
            <person name="Pitluck S."/>
            <person name="Chertkov O."/>
            <person name="Brettin T."/>
            <person name="Bruce D."/>
            <person name="Han C."/>
            <person name="Schmutz J."/>
            <person name="Larimer F."/>
            <person name="Land M.L."/>
            <person name="Hauser L."/>
            <person name="Kyrpides N."/>
            <person name="Mikhailova N."/>
            <person name="Ye Q."/>
            <person name="Zhou J."/>
            <person name="Richardson P."/>
            <person name="Fields M.W."/>
        </authorList>
    </citation>
    <scope>NUCLEOTIDE SEQUENCE [LARGE SCALE GENOMIC DNA]</scope>
    <source>
        <strain evidence="2">QYMF</strain>
    </source>
</reference>
<dbReference type="RefSeq" id="WP_012062944.1">
    <property type="nucleotide sequence ID" value="NC_009633.1"/>
</dbReference>
<evidence type="ECO:0000313" key="2">
    <source>
        <dbReference type="Proteomes" id="UP000001572"/>
    </source>
</evidence>
<dbReference type="Proteomes" id="UP000001572">
    <property type="component" value="Chromosome"/>
</dbReference>
<evidence type="ECO:0000313" key="1">
    <source>
        <dbReference type="EMBL" id="ABR47906.1"/>
    </source>
</evidence>
<dbReference type="OrthoDB" id="1956987at2"/>
<dbReference type="KEGG" id="amt:Amet_1730"/>
<keyword evidence="2" id="KW-1185">Reference proteome</keyword>
<name>A6TNY8_ALKMQ</name>
<gene>
    <name evidence="1" type="ordered locus">Amet_1730</name>
</gene>